<dbReference type="InterPro" id="IPR001537">
    <property type="entry name" value="SpoU_MeTrfase"/>
</dbReference>
<dbReference type="SUPFAM" id="SSF75217">
    <property type="entry name" value="alpha/beta knot"/>
    <property type="match status" value="1"/>
</dbReference>
<dbReference type="OrthoDB" id="9794400at2"/>
<dbReference type="SMART" id="SM00967">
    <property type="entry name" value="SpoU_sub_bind"/>
    <property type="match status" value="1"/>
</dbReference>
<dbReference type="GO" id="GO:0032259">
    <property type="term" value="P:methylation"/>
    <property type="evidence" value="ECO:0007669"/>
    <property type="project" value="UniProtKB-KW"/>
</dbReference>
<dbReference type="AlphaFoldDB" id="A0A346XWB6"/>
<feature type="domain" description="RNA 2-O ribose methyltransferase substrate binding" evidence="4">
    <location>
        <begin position="59"/>
        <end position="130"/>
    </location>
</feature>
<comment type="similarity">
    <text evidence="1">Belongs to the class IV-like SAM-binding methyltransferase superfamily. RNA methyltransferase TrmH family.</text>
</comment>
<dbReference type="GO" id="GO:0008173">
    <property type="term" value="F:RNA methyltransferase activity"/>
    <property type="evidence" value="ECO:0007669"/>
    <property type="project" value="InterPro"/>
</dbReference>
<evidence type="ECO:0000313" key="6">
    <source>
        <dbReference type="Proteomes" id="UP000264006"/>
    </source>
</evidence>
<dbReference type="InterPro" id="IPR013123">
    <property type="entry name" value="SpoU_subst-bd"/>
</dbReference>
<proteinExistence type="inferred from homology"/>
<dbReference type="PANTHER" id="PTHR43191">
    <property type="entry name" value="RRNA METHYLTRANSFERASE 3"/>
    <property type="match status" value="1"/>
</dbReference>
<dbReference type="InterPro" id="IPR029028">
    <property type="entry name" value="Alpha/beta_knot_MTases"/>
</dbReference>
<dbReference type="PANTHER" id="PTHR43191:SF2">
    <property type="entry name" value="RRNA METHYLTRANSFERASE 3, MITOCHONDRIAL"/>
    <property type="match status" value="1"/>
</dbReference>
<dbReference type="InterPro" id="IPR029064">
    <property type="entry name" value="Ribosomal_eL30-like_sf"/>
</dbReference>
<dbReference type="Gene3D" id="3.40.1280.10">
    <property type="match status" value="1"/>
</dbReference>
<dbReference type="CDD" id="cd18095">
    <property type="entry name" value="SpoU-like_rRNA-MTase"/>
    <property type="match status" value="1"/>
</dbReference>
<evidence type="ECO:0000256" key="1">
    <source>
        <dbReference type="ARBA" id="ARBA00007228"/>
    </source>
</evidence>
<keyword evidence="2 5" id="KW-0489">Methyltransferase</keyword>
<dbReference type="Pfam" id="PF22435">
    <property type="entry name" value="MRM3-like_sub_bind"/>
    <property type="match status" value="1"/>
</dbReference>
<reference evidence="5 6" key="1">
    <citation type="submission" date="2018-09" db="EMBL/GenBank/DDBJ databases">
        <title>Complete genome sequence of Euzebya sp. DY32-46 isolated from seawater of Pacific Ocean.</title>
        <authorList>
            <person name="Xu L."/>
            <person name="Wu Y.-H."/>
            <person name="Xu X.-W."/>
        </authorList>
    </citation>
    <scope>NUCLEOTIDE SEQUENCE [LARGE SCALE GENOMIC DNA]</scope>
    <source>
        <strain evidence="5 6">DY32-46</strain>
    </source>
</reference>
<sequence>MAIAHEGLEEAAAADLEGSAFDVRALVNAPVITSAANSSIKAAAKLAARKGRRDEGMFLVEGPQAVSEAVDQLVELFITPQAVHEHVHLLRDAADAGSRIRTVTPEVLRALADTVTPQGMVGVAPIRQVSLADVVSTARFLVVLDGVSDPGNAGTIVRTADAAGADAVVFVRGSVDPYNPKAVRASTGSVFHLPLVTGVDPEELHTLADAGLQLLAADVHASVPLDEVDLSVPTALVFGGEAAGLSSVAVEACSVSVHIPIATTQRDGYSGHAESLNLAAAVAVMAYSVNSAQSHPSTKTPPTP</sequence>
<dbReference type="KEGG" id="euz:DVS28_a1822"/>
<dbReference type="Proteomes" id="UP000264006">
    <property type="component" value="Chromosome"/>
</dbReference>
<dbReference type="GO" id="GO:0003723">
    <property type="term" value="F:RNA binding"/>
    <property type="evidence" value="ECO:0007669"/>
    <property type="project" value="InterPro"/>
</dbReference>
<dbReference type="InterPro" id="IPR051259">
    <property type="entry name" value="rRNA_Methyltransferase"/>
</dbReference>
<dbReference type="RefSeq" id="WP_114591149.1">
    <property type="nucleotide sequence ID" value="NZ_CAXIBR010000244.1"/>
</dbReference>
<dbReference type="Pfam" id="PF00588">
    <property type="entry name" value="SpoU_methylase"/>
    <property type="match status" value="1"/>
</dbReference>
<organism evidence="5 6">
    <name type="scientific">Euzebya pacifica</name>
    <dbReference type="NCBI Taxonomy" id="1608957"/>
    <lineage>
        <taxon>Bacteria</taxon>
        <taxon>Bacillati</taxon>
        <taxon>Actinomycetota</taxon>
        <taxon>Nitriliruptoria</taxon>
        <taxon>Euzebyales</taxon>
    </lineage>
</organism>
<dbReference type="EMBL" id="CP031165">
    <property type="protein sequence ID" value="AXV06513.1"/>
    <property type="molecule type" value="Genomic_DNA"/>
</dbReference>
<evidence type="ECO:0000256" key="3">
    <source>
        <dbReference type="ARBA" id="ARBA00022679"/>
    </source>
</evidence>
<evidence type="ECO:0000259" key="4">
    <source>
        <dbReference type="SMART" id="SM00967"/>
    </source>
</evidence>
<dbReference type="InterPro" id="IPR029026">
    <property type="entry name" value="tRNA_m1G_MTases_N"/>
</dbReference>
<gene>
    <name evidence="5" type="ORF">DVS28_a1822</name>
</gene>
<protein>
    <submittedName>
        <fullName evidence="5">RNA methyltransferase, TrmH family</fullName>
    </submittedName>
</protein>
<dbReference type="InterPro" id="IPR053888">
    <property type="entry name" value="MRM3-like_sub_bind"/>
</dbReference>
<name>A0A346XWB6_9ACTN</name>
<accession>A0A346XWB6</accession>
<dbReference type="GO" id="GO:0005737">
    <property type="term" value="C:cytoplasm"/>
    <property type="evidence" value="ECO:0007669"/>
    <property type="project" value="UniProtKB-ARBA"/>
</dbReference>
<keyword evidence="6" id="KW-1185">Reference proteome</keyword>
<dbReference type="SUPFAM" id="SSF55315">
    <property type="entry name" value="L30e-like"/>
    <property type="match status" value="1"/>
</dbReference>
<evidence type="ECO:0000256" key="2">
    <source>
        <dbReference type="ARBA" id="ARBA00022603"/>
    </source>
</evidence>
<keyword evidence="3 5" id="KW-0808">Transferase</keyword>
<evidence type="ECO:0000313" key="5">
    <source>
        <dbReference type="EMBL" id="AXV06513.1"/>
    </source>
</evidence>
<dbReference type="GO" id="GO:0006396">
    <property type="term" value="P:RNA processing"/>
    <property type="evidence" value="ECO:0007669"/>
    <property type="project" value="InterPro"/>
</dbReference>
<dbReference type="Gene3D" id="3.30.1330.30">
    <property type="match status" value="1"/>
</dbReference>